<dbReference type="InterPro" id="IPR041478">
    <property type="entry name" value="TetR_C_27"/>
</dbReference>
<accession>A0ABS2H8N8</accession>
<dbReference type="PROSITE" id="PS01081">
    <property type="entry name" value="HTH_TETR_1"/>
    <property type="match status" value="1"/>
</dbReference>
<feature type="domain" description="HTH tetR-type" evidence="5">
    <location>
        <begin position="6"/>
        <end position="66"/>
    </location>
</feature>
<keyword evidence="3" id="KW-0804">Transcription</keyword>
<protein>
    <submittedName>
        <fullName evidence="6">TetR family transcriptional regulator</fullName>
    </submittedName>
</protein>
<name>A0ABS2H8N8_9BACL</name>
<dbReference type="InterPro" id="IPR001647">
    <property type="entry name" value="HTH_TetR"/>
</dbReference>
<evidence type="ECO:0000256" key="3">
    <source>
        <dbReference type="ARBA" id="ARBA00023163"/>
    </source>
</evidence>
<dbReference type="Proteomes" id="UP001516620">
    <property type="component" value="Unassembled WGS sequence"/>
</dbReference>
<sequence>MSNELPLSKEQILDTAEQVLRRFGPDKTSVLDVARALQVSHGTLYRHFSSKASLREAVTDRWLTRSIAEPLADIANGTDGSYSVRLRLWLQTLIGCKRTYASDDPEMFAMYAAVTESAAEIIEAHLDHLIGQITTIIEGGIRAGEFKALEPRETARAIFLAFLHFHHPAHFRQWTNERIDADFDAVWRLLLGGITSVPSH</sequence>
<dbReference type="PANTHER" id="PTHR30055">
    <property type="entry name" value="HTH-TYPE TRANSCRIPTIONAL REGULATOR RUTR"/>
    <property type="match status" value="1"/>
</dbReference>
<dbReference type="InterPro" id="IPR036271">
    <property type="entry name" value="Tet_transcr_reg_TetR-rel_C_sf"/>
</dbReference>
<proteinExistence type="predicted"/>
<dbReference type="Gene3D" id="1.10.357.10">
    <property type="entry name" value="Tetracycline Repressor, domain 2"/>
    <property type="match status" value="1"/>
</dbReference>
<dbReference type="InterPro" id="IPR023772">
    <property type="entry name" value="DNA-bd_HTH_TetR-type_CS"/>
</dbReference>
<evidence type="ECO:0000256" key="2">
    <source>
        <dbReference type="ARBA" id="ARBA00023125"/>
    </source>
</evidence>
<dbReference type="SUPFAM" id="SSF48498">
    <property type="entry name" value="Tetracyclin repressor-like, C-terminal domain"/>
    <property type="match status" value="1"/>
</dbReference>
<dbReference type="PRINTS" id="PR00455">
    <property type="entry name" value="HTHTETR"/>
</dbReference>
<evidence type="ECO:0000313" key="7">
    <source>
        <dbReference type="Proteomes" id="UP001516620"/>
    </source>
</evidence>
<evidence type="ECO:0000256" key="1">
    <source>
        <dbReference type="ARBA" id="ARBA00023015"/>
    </source>
</evidence>
<keyword evidence="1" id="KW-0805">Transcription regulation</keyword>
<keyword evidence="7" id="KW-1185">Reference proteome</keyword>
<organism evidence="6 7">
    <name type="scientific">Paenibacillus rhizolycopersici</name>
    <dbReference type="NCBI Taxonomy" id="2780073"/>
    <lineage>
        <taxon>Bacteria</taxon>
        <taxon>Bacillati</taxon>
        <taxon>Bacillota</taxon>
        <taxon>Bacilli</taxon>
        <taxon>Bacillales</taxon>
        <taxon>Paenibacillaceae</taxon>
        <taxon>Paenibacillus</taxon>
    </lineage>
</organism>
<keyword evidence="2 4" id="KW-0238">DNA-binding</keyword>
<dbReference type="EMBL" id="JADCNN020000023">
    <property type="protein sequence ID" value="MBM6997787.1"/>
    <property type="molecule type" value="Genomic_DNA"/>
</dbReference>
<dbReference type="Pfam" id="PF00440">
    <property type="entry name" value="TetR_N"/>
    <property type="match status" value="1"/>
</dbReference>
<dbReference type="InterPro" id="IPR050109">
    <property type="entry name" value="HTH-type_TetR-like_transc_reg"/>
</dbReference>
<dbReference type="RefSeq" id="WP_193417086.1">
    <property type="nucleotide sequence ID" value="NZ_JADCNN020000023.1"/>
</dbReference>
<dbReference type="SUPFAM" id="SSF46689">
    <property type="entry name" value="Homeodomain-like"/>
    <property type="match status" value="1"/>
</dbReference>
<evidence type="ECO:0000313" key="6">
    <source>
        <dbReference type="EMBL" id="MBM6997787.1"/>
    </source>
</evidence>
<reference evidence="6 7" key="1">
    <citation type="submission" date="2021-01" db="EMBL/GenBank/DDBJ databases">
        <title>Paenibacillus sp.nov. isolated from the rhizosphere soil of tomato plant.</title>
        <authorList>
            <person name="Thin K.K."/>
            <person name="Zhang X."/>
            <person name="He S."/>
        </authorList>
    </citation>
    <scope>NUCLEOTIDE SEQUENCE [LARGE SCALE GENOMIC DNA]</scope>
    <source>
        <strain evidence="6 7">DXFW5</strain>
    </source>
</reference>
<evidence type="ECO:0000259" key="5">
    <source>
        <dbReference type="PROSITE" id="PS50977"/>
    </source>
</evidence>
<dbReference type="PROSITE" id="PS50977">
    <property type="entry name" value="HTH_TETR_2"/>
    <property type="match status" value="1"/>
</dbReference>
<feature type="DNA-binding region" description="H-T-H motif" evidence="4">
    <location>
        <begin position="29"/>
        <end position="48"/>
    </location>
</feature>
<dbReference type="PANTHER" id="PTHR30055:SF151">
    <property type="entry name" value="TRANSCRIPTIONAL REGULATORY PROTEIN"/>
    <property type="match status" value="1"/>
</dbReference>
<comment type="caution">
    <text evidence="6">The sequence shown here is derived from an EMBL/GenBank/DDBJ whole genome shotgun (WGS) entry which is preliminary data.</text>
</comment>
<gene>
    <name evidence="6" type="ORF">IM700_019165</name>
</gene>
<dbReference type="InterPro" id="IPR009057">
    <property type="entry name" value="Homeodomain-like_sf"/>
</dbReference>
<evidence type="ECO:0000256" key="4">
    <source>
        <dbReference type="PROSITE-ProRule" id="PRU00335"/>
    </source>
</evidence>
<dbReference type="Pfam" id="PF17935">
    <property type="entry name" value="TetR_C_27"/>
    <property type="match status" value="1"/>
</dbReference>